<reference evidence="5 6" key="1">
    <citation type="submission" date="2017-07" db="EMBL/GenBank/DDBJ databases">
        <title>Annotated genome sequence of Bacterioplanes sanyensis isolated from Red Sea.</title>
        <authorList>
            <person name="Rehman Z.U."/>
        </authorList>
    </citation>
    <scope>NUCLEOTIDE SEQUENCE [LARGE SCALE GENOMIC DNA]</scope>
    <source>
        <strain evidence="5 6">NV9</strain>
    </source>
</reference>
<dbReference type="InterPro" id="IPR016162">
    <property type="entry name" value="Ald_DH_N"/>
</dbReference>
<dbReference type="InterPro" id="IPR016163">
    <property type="entry name" value="Ald_DH_C"/>
</dbReference>
<evidence type="ECO:0000256" key="2">
    <source>
        <dbReference type="ARBA" id="ARBA00022857"/>
    </source>
</evidence>
<dbReference type="InterPro" id="IPR016161">
    <property type="entry name" value="Ald_DH/histidinol_DH"/>
</dbReference>
<feature type="domain" description="Aldehyde dehydrogenase" evidence="4">
    <location>
        <begin position="3"/>
        <end position="449"/>
    </location>
</feature>
<evidence type="ECO:0000259" key="4">
    <source>
        <dbReference type="Pfam" id="PF00171"/>
    </source>
</evidence>
<dbReference type="Gene3D" id="3.40.605.10">
    <property type="entry name" value="Aldehyde Dehydrogenase, Chain A, domain 1"/>
    <property type="match status" value="1"/>
</dbReference>
<proteinExistence type="inferred from homology"/>
<dbReference type="Pfam" id="PF00171">
    <property type="entry name" value="Aldedh"/>
    <property type="match status" value="1"/>
</dbReference>
<protein>
    <submittedName>
        <fullName evidence="5">Succinate-semialdehyde dehydrogenase</fullName>
    </submittedName>
</protein>
<dbReference type="InterPro" id="IPR047110">
    <property type="entry name" value="GABD/Sad-like"/>
</dbReference>
<dbReference type="KEGG" id="bsan:CHH28_13025"/>
<dbReference type="InterPro" id="IPR015590">
    <property type="entry name" value="Aldehyde_DH_dom"/>
</dbReference>
<dbReference type="InterPro" id="IPR044148">
    <property type="entry name" value="ALDH_GabD1-like"/>
</dbReference>
<keyword evidence="6" id="KW-1185">Reference proteome</keyword>
<evidence type="ECO:0000313" key="6">
    <source>
        <dbReference type="Proteomes" id="UP000202440"/>
    </source>
</evidence>
<evidence type="ECO:0000256" key="1">
    <source>
        <dbReference type="ARBA" id="ARBA00009986"/>
    </source>
</evidence>
<dbReference type="EMBL" id="CP022530">
    <property type="protein sequence ID" value="ASP39540.1"/>
    <property type="molecule type" value="Genomic_DNA"/>
</dbReference>
<keyword evidence="3" id="KW-0560">Oxidoreductase</keyword>
<dbReference type="FunFam" id="3.40.309.10:FF:000009">
    <property type="entry name" value="Aldehyde dehydrogenase A"/>
    <property type="match status" value="1"/>
</dbReference>
<dbReference type="Gene3D" id="3.40.309.10">
    <property type="entry name" value="Aldehyde Dehydrogenase, Chain A, domain 2"/>
    <property type="match status" value="1"/>
</dbReference>
<dbReference type="AlphaFoldDB" id="A0A222FL84"/>
<dbReference type="PANTHER" id="PTHR43217:SF1">
    <property type="entry name" value="SUCCINATE SEMIALDEHYDE DEHYDROGENASE [NAD(P)+] SAD"/>
    <property type="match status" value="1"/>
</dbReference>
<dbReference type="Proteomes" id="UP000202440">
    <property type="component" value="Chromosome"/>
</dbReference>
<dbReference type="OrthoDB" id="9812625at2"/>
<dbReference type="FunFam" id="3.40.605.10:FF:000012">
    <property type="entry name" value="NAD-dependent succinate-semialdehyde dehydrogenase"/>
    <property type="match status" value="1"/>
</dbReference>
<comment type="similarity">
    <text evidence="1">Belongs to the aldehyde dehydrogenase family.</text>
</comment>
<gene>
    <name evidence="5" type="ORF">CHH28_13025</name>
</gene>
<keyword evidence="2" id="KW-0521">NADP</keyword>
<dbReference type="RefSeq" id="WP_094060718.1">
    <property type="nucleotide sequence ID" value="NZ_CP022530.1"/>
</dbReference>
<organism evidence="5 6">
    <name type="scientific">Bacterioplanes sanyensis</name>
    <dbReference type="NCBI Taxonomy" id="1249553"/>
    <lineage>
        <taxon>Bacteria</taxon>
        <taxon>Pseudomonadati</taxon>
        <taxon>Pseudomonadota</taxon>
        <taxon>Gammaproteobacteria</taxon>
        <taxon>Oceanospirillales</taxon>
        <taxon>Oceanospirillaceae</taxon>
        <taxon>Bacterioplanes</taxon>
    </lineage>
</organism>
<dbReference type="GO" id="GO:0004777">
    <property type="term" value="F:succinate-semialdehyde dehydrogenase (NAD+) activity"/>
    <property type="evidence" value="ECO:0007669"/>
    <property type="project" value="TreeGrafter"/>
</dbReference>
<dbReference type="CDD" id="cd07100">
    <property type="entry name" value="ALDH_SSADH1_GabD1"/>
    <property type="match status" value="1"/>
</dbReference>
<dbReference type="SUPFAM" id="SSF53720">
    <property type="entry name" value="ALDH-like"/>
    <property type="match status" value="1"/>
</dbReference>
<dbReference type="PANTHER" id="PTHR43217">
    <property type="entry name" value="SUCCINATE SEMIALDEHYDE DEHYDROGENASE [NAD(P)+] SAD"/>
    <property type="match status" value="1"/>
</dbReference>
<accession>A0A222FL84</accession>
<evidence type="ECO:0000313" key="5">
    <source>
        <dbReference type="EMBL" id="ASP39540.1"/>
    </source>
</evidence>
<sequence>MLTVISPTTGQPLHQFAALTGQELNDRIACSKEAYASWRRTSFNERAQVLTAVAAELRADQKKYALLMTDEMGKPINEALAEVEKAAWCAEHYAEHAEQYLRLQPLPSDASRSYVQHLPLGPVLGILPWNAPFWLALRFSAPALMAGNTCLMKPDPHVPGCGEALQEVFYKAGAPANIFLNLPLNTEDVASAIRHPDVVAVSFTGSSTAGATVAAIAASEIKPFVLELGGSDPAIVLNDANLDDAIPTIALSRIINAGQSCIAAKRIIAEADVYDAVVERLQTELEQLTLGDPREPSNRIGPIARSDLRDHLTQQVDRSIAAGARCLLGGEPLPRDGFFYPVTLLTDVSNDMPVCQEETFGPVAVVLKADNAEHALALANDSQYGLAAAIWTTAERGEAMAHQLETGQVAINGIVKTDPRLPSGGIKRSGIGRELGPHGILEFVNTQQVWVGPKIV</sequence>
<evidence type="ECO:0000256" key="3">
    <source>
        <dbReference type="ARBA" id="ARBA00023002"/>
    </source>
</evidence>
<name>A0A222FL84_9GAMM</name>
<dbReference type="GO" id="GO:0004030">
    <property type="term" value="F:aldehyde dehydrogenase [NAD(P)+] activity"/>
    <property type="evidence" value="ECO:0007669"/>
    <property type="project" value="InterPro"/>
</dbReference>